<evidence type="ECO:0000313" key="4">
    <source>
        <dbReference type="EMBL" id="NEL81242.1"/>
    </source>
</evidence>
<sequence length="87" mass="9610">TDVGTQSDTTWSAGLEWRPVESLLLRSTLATSFRAPDMHYVLGEPSSTNQTVIDQYRCIATGAYLTGGCNDENSNIYYTVDVNRRGT</sequence>
<dbReference type="SUPFAM" id="SSF56935">
    <property type="entry name" value="Porins"/>
    <property type="match status" value="1"/>
</dbReference>
<comment type="subcellular location">
    <subcellularLocation>
        <location evidence="1">Cell outer membrane</location>
    </subcellularLocation>
</comment>
<dbReference type="PANTHER" id="PTHR47234:SF1">
    <property type="entry name" value="TONB-DEPENDENT RECEPTOR"/>
    <property type="match status" value="1"/>
</dbReference>
<evidence type="ECO:0000256" key="2">
    <source>
        <dbReference type="ARBA" id="ARBA00023136"/>
    </source>
</evidence>
<evidence type="ECO:0000256" key="1">
    <source>
        <dbReference type="ARBA" id="ARBA00004442"/>
    </source>
</evidence>
<comment type="caution">
    <text evidence="4">The sequence shown here is derived from an EMBL/GenBank/DDBJ whole genome shotgun (WGS) entry which is preliminary data.</text>
</comment>
<feature type="non-terminal residue" evidence="4">
    <location>
        <position position="87"/>
    </location>
</feature>
<keyword evidence="2" id="KW-0472">Membrane</keyword>
<proteinExistence type="predicted"/>
<dbReference type="Gene3D" id="2.40.170.20">
    <property type="entry name" value="TonB-dependent receptor, beta-barrel domain"/>
    <property type="match status" value="1"/>
</dbReference>
<gene>
    <name evidence="4" type="ORF">G3W61_33835</name>
</gene>
<accession>A0A7X5N4Q3</accession>
<feature type="non-terminal residue" evidence="4">
    <location>
        <position position="1"/>
    </location>
</feature>
<organism evidence="4 5">
    <name type="scientific">Xanthomonas perforans</name>
    <dbReference type="NCBI Taxonomy" id="442694"/>
    <lineage>
        <taxon>Bacteria</taxon>
        <taxon>Pseudomonadati</taxon>
        <taxon>Pseudomonadota</taxon>
        <taxon>Gammaproteobacteria</taxon>
        <taxon>Lysobacterales</taxon>
        <taxon>Lysobacteraceae</taxon>
        <taxon>Xanthomonas</taxon>
    </lineage>
</organism>
<protein>
    <submittedName>
        <fullName evidence="4">TonB-dependent receptor</fullName>
    </submittedName>
</protein>
<keyword evidence="3" id="KW-0998">Cell outer membrane</keyword>
<dbReference type="PANTHER" id="PTHR47234">
    <property type="match status" value="1"/>
</dbReference>
<dbReference type="Proteomes" id="UP000471082">
    <property type="component" value="Unassembled WGS sequence"/>
</dbReference>
<reference evidence="4 5" key="1">
    <citation type="submission" date="2019-11" db="EMBL/GenBank/DDBJ databases">
        <title>Genome-resolved metagenomics to study the prevalence of co-infection and intraspecific heterogeneity among plant pathogen metapopulations.</title>
        <authorList>
            <person name="Newberry E."/>
            <person name="Bhandari R."/>
            <person name="Kemble J."/>
            <person name="Sikora E."/>
            <person name="Potnis N."/>
        </authorList>
    </citation>
    <scope>NUCLEOTIDE SEQUENCE [LARGE SCALE GENOMIC DNA]</scope>
    <source>
        <strain evidence="4">Xp_Tom_Tuscaloosa_18b</strain>
    </source>
</reference>
<dbReference type="AlphaFoldDB" id="A0A7X5N4Q3"/>
<dbReference type="GO" id="GO:0009279">
    <property type="term" value="C:cell outer membrane"/>
    <property type="evidence" value="ECO:0007669"/>
    <property type="project" value="UniProtKB-SubCell"/>
</dbReference>
<name>A0A7X5N4Q3_XANPE</name>
<dbReference type="InterPro" id="IPR036942">
    <property type="entry name" value="Beta-barrel_TonB_sf"/>
</dbReference>
<keyword evidence="4" id="KW-0675">Receptor</keyword>
<evidence type="ECO:0000256" key="3">
    <source>
        <dbReference type="ARBA" id="ARBA00023237"/>
    </source>
</evidence>
<dbReference type="EMBL" id="JAAGYU010002383">
    <property type="protein sequence ID" value="NEL81242.1"/>
    <property type="molecule type" value="Genomic_DNA"/>
</dbReference>
<evidence type="ECO:0000313" key="5">
    <source>
        <dbReference type="Proteomes" id="UP000471082"/>
    </source>
</evidence>